<keyword evidence="1" id="KW-0812">Transmembrane</keyword>
<accession>A0A067DDD8</accession>
<organism evidence="4 5">
    <name type="scientific">Citrus sinensis</name>
    <name type="common">Sweet orange</name>
    <name type="synonym">Citrus aurantium var. sinensis</name>
    <dbReference type="NCBI Taxonomy" id="2711"/>
    <lineage>
        <taxon>Eukaryota</taxon>
        <taxon>Viridiplantae</taxon>
        <taxon>Streptophyta</taxon>
        <taxon>Embryophyta</taxon>
        <taxon>Tracheophyta</taxon>
        <taxon>Spermatophyta</taxon>
        <taxon>Magnoliopsida</taxon>
        <taxon>eudicotyledons</taxon>
        <taxon>Gunneridae</taxon>
        <taxon>Pentapetalae</taxon>
        <taxon>rosids</taxon>
        <taxon>malvids</taxon>
        <taxon>Sapindales</taxon>
        <taxon>Rutaceae</taxon>
        <taxon>Aurantioideae</taxon>
        <taxon>Citrus</taxon>
    </lineage>
</organism>
<reference evidence="4 5" key="1">
    <citation type="submission" date="2014-04" db="EMBL/GenBank/DDBJ databases">
        <authorList>
            <consortium name="International Citrus Genome Consortium"/>
            <person name="Gmitter F."/>
            <person name="Chen C."/>
            <person name="Farmerie W."/>
            <person name="Harkins T."/>
            <person name="Desany B."/>
            <person name="Mohiuddin M."/>
            <person name="Kodira C."/>
            <person name="Borodovsky M."/>
            <person name="Lomsadze A."/>
            <person name="Burns P."/>
            <person name="Jenkins J."/>
            <person name="Prochnik S."/>
            <person name="Shu S."/>
            <person name="Chapman J."/>
            <person name="Pitluck S."/>
            <person name="Schmutz J."/>
            <person name="Rokhsar D."/>
        </authorList>
    </citation>
    <scope>NUCLEOTIDE SEQUENCE</scope>
</reference>
<evidence type="ECO:0000259" key="3">
    <source>
        <dbReference type="Pfam" id="PF13962"/>
    </source>
</evidence>
<keyword evidence="2" id="KW-0732">Signal</keyword>
<feature type="chain" id="PRO_5001638536" description="PGG domain-containing protein" evidence="2">
    <location>
        <begin position="17"/>
        <end position="169"/>
    </location>
</feature>
<proteinExistence type="predicted"/>
<feature type="transmembrane region" description="Helical" evidence="1">
    <location>
        <begin position="128"/>
        <end position="146"/>
    </location>
</feature>
<dbReference type="PANTHER" id="PTHR24177:SF434">
    <property type="entry name" value="PGG DOMAIN-CONTAINING PROTEIN"/>
    <property type="match status" value="1"/>
</dbReference>
<name>A0A067DDD8_CITSI</name>
<feature type="domain" description="PGG" evidence="3">
    <location>
        <begin position="39"/>
        <end position="143"/>
    </location>
</feature>
<evidence type="ECO:0000256" key="1">
    <source>
        <dbReference type="SAM" id="Phobius"/>
    </source>
</evidence>
<dbReference type="Proteomes" id="UP000027120">
    <property type="component" value="Unassembled WGS sequence"/>
</dbReference>
<feature type="transmembrane region" description="Helical" evidence="1">
    <location>
        <begin position="44"/>
        <end position="66"/>
    </location>
</feature>
<evidence type="ECO:0000256" key="2">
    <source>
        <dbReference type="SAM" id="SignalP"/>
    </source>
</evidence>
<evidence type="ECO:0000313" key="5">
    <source>
        <dbReference type="Proteomes" id="UP000027120"/>
    </source>
</evidence>
<dbReference type="AlphaFoldDB" id="A0A067DDD8"/>
<gene>
    <name evidence="4" type="ORF">CISIN_1g041446mg</name>
</gene>
<dbReference type="EMBL" id="KK785737">
    <property type="protein sequence ID" value="KDO41014.1"/>
    <property type="molecule type" value="Genomic_DNA"/>
</dbReference>
<keyword evidence="1" id="KW-0472">Membrane</keyword>
<protein>
    <recommendedName>
        <fullName evidence="3">PGG domain-containing protein</fullName>
    </recommendedName>
</protein>
<keyword evidence="1" id="KW-1133">Transmembrane helix</keyword>
<dbReference type="GO" id="GO:0016020">
    <property type="term" value="C:membrane"/>
    <property type="evidence" value="ECO:0000318"/>
    <property type="project" value="GO_Central"/>
</dbReference>
<feature type="non-terminal residue" evidence="4">
    <location>
        <position position="169"/>
    </location>
</feature>
<dbReference type="PANTHER" id="PTHR24177">
    <property type="entry name" value="CASKIN"/>
    <property type="match status" value="1"/>
</dbReference>
<feature type="signal peptide" evidence="2">
    <location>
        <begin position="1"/>
        <end position="16"/>
    </location>
</feature>
<evidence type="ECO:0000313" key="4">
    <source>
        <dbReference type="EMBL" id="KDO41014.1"/>
    </source>
</evidence>
<dbReference type="Pfam" id="PF13962">
    <property type="entry name" value="PGG"/>
    <property type="match status" value="1"/>
</dbReference>
<dbReference type="STRING" id="2711.A0A067DDD8"/>
<dbReference type="InterPro" id="IPR026961">
    <property type="entry name" value="PGG_dom"/>
</dbReference>
<feature type="transmembrane region" description="Helical" evidence="1">
    <location>
        <begin position="78"/>
        <end position="98"/>
    </location>
</feature>
<sequence>MILYFASFFLFPPLQSYQNPLQKSQADADVKDLKEKGETWMKDIASSCMIVATPTATVVFAATITVPGGNKEDTGLPFFLHNVSFKIFAVSNVISLVASSDSIVNFLSIQCWWCSSATSYIVFVDGNLWTAILAIVVSFMPVILFVKQHLLFIKDVLRSTYATDYLIQE</sequence>
<keyword evidence="5" id="KW-1185">Reference proteome</keyword>